<accession>A0A9D1Y254</accession>
<evidence type="ECO:0000313" key="9">
    <source>
        <dbReference type="Proteomes" id="UP000886751"/>
    </source>
</evidence>
<dbReference type="GO" id="GO:0005524">
    <property type="term" value="F:ATP binding"/>
    <property type="evidence" value="ECO:0007669"/>
    <property type="project" value="UniProtKB-KW"/>
</dbReference>
<keyword evidence="2" id="KW-0547">Nucleotide-binding</keyword>
<dbReference type="AlphaFoldDB" id="A0A9D1Y254"/>
<evidence type="ECO:0000256" key="1">
    <source>
        <dbReference type="ARBA" id="ARBA00006271"/>
    </source>
</evidence>
<comment type="caution">
    <text evidence="8">The sequence shown here is derived from an EMBL/GenBank/DDBJ whole genome shotgun (WGS) entry which is preliminary data.</text>
</comment>
<evidence type="ECO:0000313" key="8">
    <source>
        <dbReference type="EMBL" id="HIX95236.1"/>
    </source>
</evidence>
<protein>
    <submittedName>
        <fullName evidence="8">DNA mismatch repair protein MutS</fullName>
    </submittedName>
</protein>
<dbReference type="InterPro" id="IPR016151">
    <property type="entry name" value="DNA_mismatch_repair_MutS_N"/>
</dbReference>
<dbReference type="SUPFAM" id="SSF55271">
    <property type="entry name" value="DNA repair protein MutS, domain I"/>
    <property type="match status" value="1"/>
</dbReference>
<gene>
    <name evidence="8" type="ORF">H9846_07235</name>
</gene>
<dbReference type="InterPro" id="IPR045076">
    <property type="entry name" value="MutS"/>
</dbReference>
<evidence type="ECO:0000256" key="3">
    <source>
        <dbReference type="ARBA" id="ARBA00022763"/>
    </source>
</evidence>
<dbReference type="GO" id="GO:0140664">
    <property type="term" value="F:ATP-dependent DNA damage sensor activity"/>
    <property type="evidence" value="ECO:0007669"/>
    <property type="project" value="InterPro"/>
</dbReference>
<keyword evidence="3" id="KW-0227">DNA damage</keyword>
<proteinExistence type="inferred from homology"/>
<evidence type="ECO:0000256" key="6">
    <source>
        <dbReference type="ARBA" id="ARBA00023204"/>
    </source>
</evidence>
<dbReference type="PANTHER" id="PTHR11361:SF34">
    <property type="entry name" value="DNA MISMATCH REPAIR PROTEIN MSH1, MITOCHONDRIAL"/>
    <property type="match status" value="1"/>
</dbReference>
<sequence>MAEQTVSPMMQQYFKIKRQHPNEILFYRVGDFYEMFYDDALTASRELELTLTGKNCGKEERAPMCGVPYHSYETYVARLIAKGYKVAICEQVEDPALAKGLVKRDIIRVVTPGTVIESSMLADDKNNYLCSVYCRRRRGRWQAGVCFADIS</sequence>
<reference evidence="8" key="2">
    <citation type="submission" date="2021-04" db="EMBL/GenBank/DDBJ databases">
        <authorList>
            <person name="Gilroy R."/>
        </authorList>
    </citation>
    <scope>NUCLEOTIDE SEQUENCE</scope>
    <source>
        <strain evidence="8">ChiHecec2B26-7398</strain>
    </source>
</reference>
<feature type="non-terminal residue" evidence="8">
    <location>
        <position position="151"/>
    </location>
</feature>
<keyword evidence="4" id="KW-0067">ATP-binding</keyword>
<dbReference type="InterPro" id="IPR036678">
    <property type="entry name" value="MutS_con_dom_sf"/>
</dbReference>
<dbReference type="FunFam" id="3.40.1170.10:FF:000001">
    <property type="entry name" value="DNA mismatch repair protein MutS"/>
    <property type="match status" value="1"/>
</dbReference>
<keyword evidence="6" id="KW-0234">DNA repair</keyword>
<dbReference type="SUPFAM" id="SSF53150">
    <property type="entry name" value="DNA repair protein MutS, domain II"/>
    <property type="match status" value="1"/>
</dbReference>
<dbReference type="Pfam" id="PF01624">
    <property type="entry name" value="MutS_I"/>
    <property type="match status" value="1"/>
</dbReference>
<name>A0A9D1Y254_9FIRM</name>
<dbReference type="Proteomes" id="UP000886751">
    <property type="component" value="Unassembled WGS sequence"/>
</dbReference>
<dbReference type="GO" id="GO:0030983">
    <property type="term" value="F:mismatched DNA binding"/>
    <property type="evidence" value="ECO:0007669"/>
    <property type="project" value="InterPro"/>
</dbReference>
<dbReference type="PANTHER" id="PTHR11361">
    <property type="entry name" value="DNA MISMATCH REPAIR PROTEIN MUTS FAMILY MEMBER"/>
    <property type="match status" value="1"/>
</dbReference>
<comment type="similarity">
    <text evidence="1">Belongs to the DNA mismatch repair MutS family.</text>
</comment>
<dbReference type="EMBL" id="DXEI01000109">
    <property type="protein sequence ID" value="HIX95236.1"/>
    <property type="molecule type" value="Genomic_DNA"/>
</dbReference>
<evidence type="ECO:0000259" key="7">
    <source>
        <dbReference type="Pfam" id="PF01624"/>
    </source>
</evidence>
<keyword evidence="5" id="KW-0238">DNA-binding</keyword>
<dbReference type="GO" id="GO:0006298">
    <property type="term" value="P:mismatch repair"/>
    <property type="evidence" value="ECO:0007669"/>
    <property type="project" value="InterPro"/>
</dbReference>
<feature type="domain" description="DNA mismatch repair protein MutS-like N-terminal" evidence="7">
    <location>
        <begin position="8"/>
        <end position="118"/>
    </location>
</feature>
<evidence type="ECO:0000256" key="5">
    <source>
        <dbReference type="ARBA" id="ARBA00023125"/>
    </source>
</evidence>
<organism evidence="8 9">
    <name type="scientific">Candidatus Gemmiger excrementipullorum</name>
    <dbReference type="NCBI Taxonomy" id="2838610"/>
    <lineage>
        <taxon>Bacteria</taxon>
        <taxon>Bacillati</taxon>
        <taxon>Bacillota</taxon>
        <taxon>Clostridia</taxon>
        <taxon>Eubacteriales</taxon>
        <taxon>Gemmiger</taxon>
    </lineage>
</organism>
<evidence type="ECO:0000256" key="2">
    <source>
        <dbReference type="ARBA" id="ARBA00022741"/>
    </source>
</evidence>
<dbReference type="Gene3D" id="3.40.1170.10">
    <property type="entry name" value="DNA repair protein MutS, domain I"/>
    <property type="match status" value="1"/>
</dbReference>
<reference evidence="8" key="1">
    <citation type="journal article" date="2021" name="PeerJ">
        <title>Extensive microbial diversity within the chicken gut microbiome revealed by metagenomics and culture.</title>
        <authorList>
            <person name="Gilroy R."/>
            <person name="Ravi A."/>
            <person name="Getino M."/>
            <person name="Pursley I."/>
            <person name="Horton D.L."/>
            <person name="Alikhan N.F."/>
            <person name="Baker D."/>
            <person name="Gharbi K."/>
            <person name="Hall N."/>
            <person name="Watson M."/>
            <person name="Adriaenssens E.M."/>
            <person name="Foster-Nyarko E."/>
            <person name="Jarju S."/>
            <person name="Secka A."/>
            <person name="Antonio M."/>
            <person name="Oren A."/>
            <person name="Chaudhuri R.R."/>
            <person name="La Ragione R."/>
            <person name="Hildebrand F."/>
            <person name="Pallen M.J."/>
        </authorList>
    </citation>
    <scope>NUCLEOTIDE SEQUENCE</scope>
    <source>
        <strain evidence="8">ChiHecec2B26-7398</strain>
    </source>
</reference>
<evidence type="ECO:0000256" key="4">
    <source>
        <dbReference type="ARBA" id="ARBA00022840"/>
    </source>
</evidence>
<dbReference type="InterPro" id="IPR007695">
    <property type="entry name" value="DNA_mismatch_repair_MutS-lik_N"/>
</dbReference>